<comment type="caution">
    <text evidence="2">The sequence shown here is derived from an EMBL/GenBank/DDBJ whole genome shotgun (WGS) entry which is preliminary data.</text>
</comment>
<dbReference type="AlphaFoldDB" id="A0AAN4ZAG0"/>
<reference evidence="3" key="1">
    <citation type="submission" date="2022-10" db="EMBL/GenBank/DDBJ databases">
        <title>Genome assembly of Pristionchus species.</title>
        <authorList>
            <person name="Yoshida K."/>
            <person name="Sommer R.J."/>
        </authorList>
    </citation>
    <scope>NUCLEOTIDE SEQUENCE [LARGE SCALE GENOMIC DNA]</scope>
    <source>
        <strain evidence="3">RS5460</strain>
    </source>
</reference>
<keyword evidence="3" id="KW-1185">Reference proteome</keyword>
<organism evidence="2 3">
    <name type="scientific">Pristionchus mayeri</name>
    <dbReference type="NCBI Taxonomy" id="1317129"/>
    <lineage>
        <taxon>Eukaryota</taxon>
        <taxon>Metazoa</taxon>
        <taxon>Ecdysozoa</taxon>
        <taxon>Nematoda</taxon>
        <taxon>Chromadorea</taxon>
        <taxon>Rhabditida</taxon>
        <taxon>Rhabditina</taxon>
        <taxon>Diplogasteromorpha</taxon>
        <taxon>Diplogasteroidea</taxon>
        <taxon>Neodiplogasteridae</taxon>
        <taxon>Pristionchus</taxon>
    </lineage>
</organism>
<evidence type="ECO:0000313" key="3">
    <source>
        <dbReference type="Proteomes" id="UP001328107"/>
    </source>
</evidence>
<evidence type="ECO:0000256" key="1">
    <source>
        <dbReference type="SAM" id="Phobius"/>
    </source>
</evidence>
<evidence type="ECO:0000313" key="2">
    <source>
        <dbReference type="EMBL" id="GMR34180.1"/>
    </source>
</evidence>
<name>A0AAN4ZAG0_9BILA</name>
<protein>
    <submittedName>
        <fullName evidence="2">Uncharacterized protein</fullName>
    </submittedName>
</protein>
<dbReference type="EMBL" id="BTRK01000001">
    <property type="protein sequence ID" value="GMR34180.1"/>
    <property type="molecule type" value="Genomic_DNA"/>
</dbReference>
<keyword evidence="1" id="KW-0472">Membrane</keyword>
<feature type="non-terminal residue" evidence="2">
    <location>
        <position position="1"/>
    </location>
</feature>
<proteinExistence type="predicted"/>
<dbReference type="Proteomes" id="UP001328107">
    <property type="component" value="Unassembled WGS sequence"/>
</dbReference>
<sequence>LDSQLARPSVAAVLIFTRPSDAAVLILTFIHFGFNIILVGLRLFCHLFRFRFYFLEIASFSALEGQVLI</sequence>
<feature type="non-terminal residue" evidence="2">
    <location>
        <position position="69"/>
    </location>
</feature>
<keyword evidence="1" id="KW-1133">Transmembrane helix</keyword>
<accession>A0AAN4ZAG0</accession>
<keyword evidence="1" id="KW-0812">Transmembrane</keyword>
<gene>
    <name evidence="2" type="ORF">PMAYCL1PPCAC_04375</name>
</gene>
<feature type="transmembrane region" description="Helical" evidence="1">
    <location>
        <begin position="22"/>
        <end position="45"/>
    </location>
</feature>